<keyword evidence="1" id="KW-0812">Transmembrane</keyword>
<accession>A0ABU8EZQ6</accession>
<organism evidence="2 3">
    <name type="scientific">Psychrobacillus mangrovi</name>
    <dbReference type="NCBI Taxonomy" id="3117745"/>
    <lineage>
        <taxon>Bacteria</taxon>
        <taxon>Bacillati</taxon>
        <taxon>Bacillota</taxon>
        <taxon>Bacilli</taxon>
        <taxon>Bacillales</taxon>
        <taxon>Bacillaceae</taxon>
        <taxon>Psychrobacillus</taxon>
    </lineage>
</organism>
<feature type="transmembrane region" description="Helical" evidence="1">
    <location>
        <begin position="82"/>
        <end position="104"/>
    </location>
</feature>
<sequence length="119" mass="13481">MRTSLPCPNCLKSLKIEHIEEFSTPFNMKCPHCHVKLKETKMTPLLLLIAVLVIPLLIYLGISVKGFLTGYFPIVEKVPTVIVFLAFCYPLYALYEAFNAVVLFNKGKFTVKKTSVKKV</sequence>
<evidence type="ECO:0000256" key="1">
    <source>
        <dbReference type="SAM" id="Phobius"/>
    </source>
</evidence>
<keyword evidence="1" id="KW-0472">Membrane</keyword>
<protein>
    <submittedName>
        <fullName evidence="2">Uncharacterized protein</fullName>
    </submittedName>
</protein>
<dbReference type="EMBL" id="JBAWSY010000001">
    <property type="protein sequence ID" value="MEI4768247.1"/>
    <property type="molecule type" value="Genomic_DNA"/>
</dbReference>
<keyword evidence="1" id="KW-1133">Transmembrane helix</keyword>
<evidence type="ECO:0000313" key="2">
    <source>
        <dbReference type="EMBL" id="MEI4768247.1"/>
    </source>
</evidence>
<gene>
    <name evidence="2" type="ORF">WAX74_01070</name>
</gene>
<feature type="transmembrane region" description="Helical" evidence="1">
    <location>
        <begin position="45"/>
        <end position="62"/>
    </location>
</feature>
<comment type="caution">
    <text evidence="2">The sequence shown here is derived from an EMBL/GenBank/DDBJ whole genome shotgun (WGS) entry which is preliminary data.</text>
</comment>
<proteinExistence type="predicted"/>
<evidence type="ECO:0000313" key="3">
    <source>
        <dbReference type="Proteomes" id="UP001364890"/>
    </source>
</evidence>
<name>A0ABU8EZQ6_9BACI</name>
<dbReference type="RefSeq" id="WP_336495805.1">
    <property type="nucleotide sequence ID" value="NZ_JBAWSY010000001.1"/>
</dbReference>
<keyword evidence="3" id="KW-1185">Reference proteome</keyword>
<dbReference type="Proteomes" id="UP001364890">
    <property type="component" value="Unassembled WGS sequence"/>
</dbReference>
<reference evidence="2 3" key="1">
    <citation type="submission" date="2024-01" db="EMBL/GenBank/DDBJ databases">
        <title>Seven novel Bacillus-like species.</title>
        <authorList>
            <person name="Liu G."/>
        </authorList>
    </citation>
    <scope>NUCLEOTIDE SEQUENCE [LARGE SCALE GENOMIC DNA]</scope>
    <source>
        <strain evidence="2 3">FJAT-51614</strain>
    </source>
</reference>